<name>A0A108F2V5_9BURK</name>
<dbReference type="SUPFAM" id="SSF49584">
    <property type="entry name" value="Periplasmic chaperone C-domain"/>
    <property type="match status" value="1"/>
</dbReference>
<dbReference type="InterPro" id="IPR050643">
    <property type="entry name" value="Periplasmic_pilus_chap"/>
</dbReference>
<dbReference type="SUPFAM" id="SSF49354">
    <property type="entry name" value="PapD-like"/>
    <property type="match status" value="1"/>
</dbReference>
<dbReference type="NCBIfam" id="NF007392">
    <property type="entry name" value="PRK09918.1"/>
    <property type="match status" value="1"/>
</dbReference>
<sequence>MLVATGLLSQAHATGMLPDTPLLVISEKDGMAQMGLKNTDDRPLLLYTTVVDLPEDPGPELYALPSVTRVEAGQRQIVRFVLGKSAAPLTVQHLKRVRFEGIPAAPASDADKDKAIVRINVRQDIPAVISPSGLEQDREPWKRLQWSLSGHTLTISNPSPYVVRLSQQMDLLPAVRRVKLLDHTFILPGQKFSVQLPADTSPQAIRIFPASPYGFDVGSFDIPLSAQSSGTVPRAGSDVNVVAPAHAEMSDPADASDAAK</sequence>
<protein>
    <recommendedName>
        <fullName evidence="6">Pili assembly chaperone N-terminal domain-containing protein</fullName>
    </recommendedName>
</protein>
<dbReference type="AlphaFoldDB" id="A0A108F2V5"/>
<dbReference type="Gene3D" id="2.60.40.10">
    <property type="entry name" value="Immunoglobulins"/>
    <property type="match status" value="2"/>
</dbReference>
<evidence type="ECO:0000313" key="7">
    <source>
        <dbReference type="EMBL" id="KWN21999.1"/>
    </source>
</evidence>
<evidence type="ECO:0000259" key="6">
    <source>
        <dbReference type="Pfam" id="PF00345"/>
    </source>
</evidence>
<reference evidence="7 8" key="1">
    <citation type="submission" date="2015-11" db="EMBL/GenBank/DDBJ databases">
        <title>Expanding the genomic diversity of Burkholderia species for the development of highly accurate diagnostics.</title>
        <authorList>
            <person name="Sahl J."/>
            <person name="Keim P."/>
            <person name="Wagner D."/>
        </authorList>
    </citation>
    <scope>NUCLEOTIDE SEQUENCE [LARGE SCALE GENOMIC DNA]</scope>
    <source>
        <strain evidence="7 8">MSMB793WGS</strain>
    </source>
</reference>
<dbReference type="PANTHER" id="PTHR30251:SF3">
    <property type="entry name" value="FIMBRIAL CHAPARONE PROTEIN"/>
    <property type="match status" value="1"/>
</dbReference>
<feature type="domain" description="Pili assembly chaperone N-terminal" evidence="6">
    <location>
        <begin position="22"/>
        <end position="134"/>
    </location>
</feature>
<evidence type="ECO:0000313" key="8">
    <source>
        <dbReference type="Proteomes" id="UP000068016"/>
    </source>
</evidence>
<gene>
    <name evidence="7" type="ORF">WT83_04825</name>
</gene>
<dbReference type="InterPro" id="IPR036316">
    <property type="entry name" value="Pili_assmbl_chap_C_dom_sf"/>
</dbReference>
<keyword evidence="5" id="KW-0143">Chaperone</keyword>
<keyword evidence="4" id="KW-0574">Periplasm</keyword>
<dbReference type="InterPro" id="IPR016147">
    <property type="entry name" value="Pili_assmbl_chaperone_N"/>
</dbReference>
<dbReference type="GO" id="GO:0030288">
    <property type="term" value="C:outer membrane-bounded periplasmic space"/>
    <property type="evidence" value="ECO:0007669"/>
    <property type="project" value="InterPro"/>
</dbReference>
<accession>A0A108F2V5</accession>
<evidence type="ECO:0000256" key="5">
    <source>
        <dbReference type="ARBA" id="ARBA00023186"/>
    </source>
</evidence>
<comment type="subcellular location">
    <subcellularLocation>
        <location evidence="1">Periplasm</location>
    </subcellularLocation>
</comment>
<dbReference type="EMBL" id="LPLZ01000017">
    <property type="protein sequence ID" value="KWN21999.1"/>
    <property type="molecule type" value="Genomic_DNA"/>
</dbReference>
<evidence type="ECO:0000256" key="2">
    <source>
        <dbReference type="ARBA" id="ARBA00007399"/>
    </source>
</evidence>
<dbReference type="InterPro" id="IPR013783">
    <property type="entry name" value="Ig-like_fold"/>
</dbReference>
<organism evidence="7 8">
    <name type="scientific">Burkholderia territorii</name>
    <dbReference type="NCBI Taxonomy" id="1503055"/>
    <lineage>
        <taxon>Bacteria</taxon>
        <taxon>Pseudomonadati</taxon>
        <taxon>Pseudomonadota</taxon>
        <taxon>Betaproteobacteria</taxon>
        <taxon>Burkholderiales</taxon>
        <taxon>Burkholderiaceae</taxon>
        <taxon>Burkholderia</taxon>
        <taxon>Burkholderia cepacia complex</taxon>
    </lineage>
</organism>
<evidence type="ECO:0000256" key="3">
    <source>
        <dbReference type="ARBA" id="ARBA00022729"/>
    </source>
</evidence>
<dbReference type="InterPro" id="IPR008962">
    <property type="entry name" value="PapD-like_sf"/>
</dbReference>
<proteinExistence type="inferred from homology"/>
<keyword evidence="3" id="KW-0732">Signal</keyword>
<dbReference type="PANTHER" id="PTHR30251">
    <property type="entry name" value="PILUS ASSEMBLY CHAPERONE"/>
    <property type="match status" value="1"/>
</dbReference>
<dbReference type="Pfam" id="PF00345">
    <property type="entry name" value="PapD_N"/>
    <property type="match status" value="1"/>
</dbReference>
<dbReference type="GO" id="GO:0071555">
    <property type="term" value="P:cell wall organization"/>
    <property type="evidence" value="ECO:0007669"/>
    <property type="project" value="InterPro"/>
</dbReference>
<comment type="caution">
    <text evidence="7">The sequence shown here is derived from an EMBL/GenBank/DDBJ whole genome shotgun (WGS) entry which is preliminary data.</text>
</comment>
<comment type="similarity">
    <text evidence="2">Belongs to the periplasmic pilus chaperone family.</text>
</comment>
<evidence type="ECO:0000256" key="4">
    <source>
        <dbReference type="ARBA" id="ARBA00022764"/>
    </source>
</evidence>
<evidence type="ECO:0000256" key="1">
    <source>
        <dbReference type="ARBA" id="ARBA00004418"/>
    </source>
</evidence>
<dbReference type="Proteomes" id="UP000068016">
    <property type="component" value="Unassembled WGS sequence"/>
</dbReference>